<sequence length="686" mass="74038">MSHAIPVSEAWNLYQICSGLKPTLTESDEHLLVDEGTAQNFAMFPALRFFNSREGVLRGIMCIVKPKSQMCVSFAWNLSDKPQMNSGVATSLSGNELDLDLHFFRKTKASGSGQSFSLHAQPNTTTTPPGCRKLNTDVDWPAPEVWEAALPGVVATNGSDRWGPTVNYRLQAKSVADVQSAVRFATEHNVRLTVLTTGHDQLARSDAGSGLMIDLSLFQGAHVMESYEATEEGLPFVALEGEANVVTPMDGVQAAVSFGPALAGLPLNYAVSPSGLFTVSGGAATVAVGGGWGQNGGYGPMTAQYGLGVDQWLEAWVVTPDGELRVANSKVNSDLFWAIRGGGGGTFGVVVQATWKAHPVVPITGFNWYINSTLNETDPTTGLTPMSAALEYLLSQAPVLHEHGISATYYVFPTHMRCFAIHPGKQSGIANANEFWGPILDKVQSLPGMTPFQTRPFEFSSYREFFEGTYGELVSQPTSAEHRYDRGLIPYDSRLLAPEHLASPNITYALRTTGGSLGVQIMAPGQNVGDGTDVAANPGWRRAAALVIAYKTNTTNADGLRELAPDMGTYINEARNLLSLASVTQENWSSAFWGSNYARLSEIKRKYDPNMTLWVSPGINADYMHVVDGRACLVEPRPLTASLLPPPTERWHPADLTVDRDFLFGSQELTGNTYPAPGTEIGLQPA</sequence>
<organism evidence="8 9">
    <name type="scientific">Corynespora cassiicola Philippines</name>
    <dbReference type="NCBI Taxonomy" id="1448308"/>
    <lineage>
        <taxon>Eukaryota</taxon>
        <taxon>Fungi</taxon>
        <taxon>Dikarya</taxon>
        <taxon>Ascomycota</taxon>
        <taxon>Pezizomycotina</taxon>
        <taxon>Dothideomycetes</taxon>
        <taxon>Pleosporomycetidae</taxon>
        <taxon>Pleosporales</taxon>
        <taxon>Corynesporascaceae</taxon>
        <taxon>Corynespora</taxon>
    </lineage>
</organism>
<comment type="similarity">
    <text evidence="2">Belongs to the oxygen-dependent FAD-linked oxidoreductase family.</text>
</comment>
<reference evidence="8 9" key="1">
    <citation type="journal article" date="2018" name="Front. Microbiol.">
        <title>Genome-Wide Analysis of Corynespora cassiicola Leaf Fall Disease Putative Effectors.</title>
        <authorList>
            <person name="Lopez D."/>
            <person name="Ribeiro S."/>
            <person name="Label P."/>
            <person name="Fumanal B."/>
            <person name="Venisse J.S."/>
            <person name="Kohler A."/>
            <person name="de Oliveira R.R."/>
            <person name="Labutti K."/>
            <person name="Lipzen A."/>
            <person name="Lail K."/>
            <person name="Bauer D."/>
            <person name="Ohm R.A."/>
            <person name="Barry K.W."/>
            <person name="Spatafora J."/>
            <person name="Grigoriev I.V."/>
            <person name="Martin F.M."/>
            <person name="Pujade-Renaud V."/>
        </authorList>
    </citation>
    <scope>NUCLEOTIDE SEQUENCE [LARGE SCALE GENOMIC DNA]</scope>
    <source>
        <strain evidence="8 9">Philippines</strain>
    </source>
</reference>
<evidence type="ECO:0000256" key="3">
    <source>
        <dbReference type="ARBA" id="ARBA00022630"/>
    </source>
</evidence>
<dbReference type="PROSITE" id="PS51387">
    <property type="entry name" value="FAD_PCMH"/>
    <property type="match status" value="1"/>
</dbReference>
<evidence type="ECO:0000256" key="5">
    <source>
        <dbReference type="ARBA" id="ARBA00023002"/>
    </source>
</evidence>
<dbReference type="EMBL" id="KZ678135">
    <property type="protein sequence ID" value="PSN67272.1"/>
    <property type="molecule type" value="Genomic_DNA"/>
</dbReference>
<protein>
    <submittedName>
        <fullName evidence="8">FAD-binding domain-containing protein</fullName>
    </submittedName>
</protein>
<dbReference type="AlphaFoldDB" id="A0A2T2NPA2"/>
<feature type="compositionally biased region" description="Polar residues" evidence="6">
    <location>
        <begin position="114"/>
        <end position="128"/>
    </location>
</feature>
<dbReference type="GO" id="GO:0071949">
    <property type="term" value="F:FAD binding"/>
    <property type="evidence" value="ECO:0007669"/>
    <property type="project" value="InterPro"/>
</dbReference>
<gene>
    <name evidence="8" type="ORF">BS50DRAFT_676861</name>
</gene>
<accession>A0A2T2NPA2</accession>
<dbReference type="InterPro" id="IPR012951">
    <property type="entry name" value="BBE"/>
</dbReference>
<keyword evidence="9" id="KW-1185">Reference proteome</keyword>
<keyword evidence="5" id="KW-0560">Oxidoreductase</keyword>
<dbReference type="PANTHER" id="PTHR42973:SF39">
    <property type="entry name" value="FAD-BINDING PCMH-TYPE DOMAIN-CONTAINING PROTEIN"/>
    <property type="match status" value="1"/>
</dbReference>
<dbReference type="OrthoDB" id="9983560at2759"/>
<feature type="region of interest" description="Disordered" evidence="6">
    <location>
        <begin position="114"/>
        <end position="134"/>
    </location>
</feature>
<evidence type="ECO:0000256" key="4">
    <source>
        <dbReference type="ARBA" id="ARBA00022827"/>
    </source>
</evidence>
<proteinExistence type="inferred from homology"/>
<dbReference type="GO" id="GO:0016491">
    <property type="term" value="F:oxidoreductase activity"/>
    <property type="evidence" value="ECO:0007669"/>
    <property type="project" value="UniProtKB-KW"/>
</dbReference>
<dbReference type="InterPro" id="IPR036318">
    <property type="entry name" value="FAD-bd_PCMH-like_sf"/>
</dbReference>
<dbReference type="SUPFAM" id="SSF56176">
    <property type="entry name" value="FAD-binding/transporter-associated domain-like"/>
    <property type="match status" value="1"/>
</dbReference>
<dbReference type="InterPro" id="IPR016169">
    <property type="entry name" value="FAD-bd_PCMH_sub2"/>
</dbReference>
<evidence type="ECO:0000313" key="8">
    <source>
        <dbReference type="EMBL" id="PSN67272.1"/>
    </source>
</evidence>
<keyword evidence="4" id="KW-0274">FAD</keyword>
<dbReference type="InterPro" id="IPR050416">
    <property type="entry name" value="FAD-linked_Oxidoreductase"/>
</dbReference>
<dbReference type="Proteomes" id="UP000240883">
    <property type="component" value="Unassembled WGS sequence"/>
</dbReference>
<evidence type="ECO:0000256" key="6">
    <source>
        <dbReference type="SAM" id="MobiDB-lite"/>
    </source>
</evidence>
<evidence type="ECO:0000256" key="1">
    <source>
        <dbReference type="ARBA" id="ARBA00001974"/>
    </source>
</evidence>
<evidence type="ECO:0000313" key="9">
    <source>
        <dbReference type="Proteomes" id="UP000240883"/>
    </source>
</evidence>
<dbReference type="Pfam" id="PF08031">
    <property type="entry name" value="BBE"/>
    <property type="match status" value="1"/>
</dbReference>
<feature type="domain" description="FAD-binding PCMH-type" evidence="7">
    <location>
        <begin position="161"/>
        <end position="360"/>
    </location>
</feature>
<dbReference type="STRING" id="1448308.A0A2T2NPA2"/>
<evidence type="ECO:0000259" key="7">
    <source>
        <dbReference type="PROSITE" id="PS51387"/>
    </source>
</evidence>
<dbReference type="InterPro" id="IPR016166">
    <property type="entry name" value="FAD-bd_PCMH"/>
</dbReference>
<comment type="cofactor">
    <cofactor evidence="1">
        <name>FAD</name>
        <dbReference type="ChEBI" id="CHEBI:57692"/>
    </cofactor>
</comment>
<dbReference type="PANTHER" id="PTHR42973">
    <property type="entry name" value="BINDING OXIDOREDUCTASE, PUTATIVE (AFU_ORTHOLOGUE AFUA_1G17690)-RELATED"/>
    <property type="match status" value="1"/>
</dbReference>
<evidence type="ECO:0000256" key="2">
    <source>
        <dbReference type="ARBA" id="ARBA00005466"/>
    </source>
</evidence>
<name>A0A2T2NPA2_CORCC</name>
<keyword evidence="3" id="KW-0285">Flavoprotein</keyword>
<dbReference type="Pfam" id="PF01565">
    <property type="entry name" value="FAD_binding_4"/>
    <property type="match status" value="1"/>
</dbReference>
<dbReference type="InterPro" id="IPR006094">
    <property type="entry name" value="Oxid_FAD_bind_N"/>
</dbReference>
<dbReference type="Gene3D" id="3.30.465.10">
    <property type="match status" value="2"/>
</dbReference>